<organism evidence="1 2">
    <name type="scientific">Aquamicrobium soli</name>
    <dbReference type="NCBI Taxonomy" id="1811518"/>
    <lineage>
        <taxon>Bacteria</taxon>
        <taxon>Pseudomonadati</taxon>
        <taxon>Pseudomonadota</taxon>
        <taxon>Alphaproteobacteria</taxon>
        <taxon>Hyphomicrobiales</taxon>
        <taxon>Phyllobacteriaceae</taxon>
        <taxon>Aquamicrobium</taxon>
    </lineage>
</organism>
<name>A0ABV7K9P0_9HYPH</name>
<evidence type="ECO:0000313" key="1">
    <source>
        <dbReference type="EMBL" id="MFC3206825.1"/>
    </source>
</evidence>
<proteinExistence type="predicted"/>
<dbReference type="EMBL" id="JBHRTK010000012">
    <property type="protein sequence ID" value="MFC3206825.1"/>
    <property type="molecule type" value="Genomic_DNA"/>
</dbReference>
<accession>A0ABV7K9P0</accession>
<evidence type="ECO:0000313" key="2">
    <source>
        <dbReference type="Proteomes" id="UP001595583"/>
    </source>
</evidence>
<keyword evidence="2" id="KW-1185">Reference proteome</keyword>
<protein>
    <recommendedName>
        <fullName evidence="3">DUF551 domain-containing protein</fullName>
    </recommendedName>
</protein>
<dbReference type="Proteomes" id="UP001595583">
    <property type="component" value="Unassembled WGS sequence"/>
</dbReference>
<sequence>MRQYDNTGNAFIYDSEAPTVATQQCGLDECALNEALEVARHNTGDNGKEVAIRAYLSALPASEAGWREMPAPSLERVVVAGWRPARQMTRGYWWYHEDCTDDAGKPMDHPEATLWLPLSDLLPAFPSAPDRRAGE</sequence>
<gene>
    <name evidence="1" type="ORF">ACFOHJ_11430</name>
</gene>
<dbReference type="RefSeq" id="WP_378220629.1">
    <property type="nucleotide sequence ID" value="NZ_JBHRTK010000012.1"/>
</dbReference>
<comment type="caution">
    <text evidence="1">The sequence shown here is derived from an EMBL/GenBank/DDBJ whole genome shotgun (WGS) entry which is preliminary data.</text>
</comment>
<evidence type="ECO:0008006" key="3">
    <source>
        <dbReference type="Google" id="ProtNLM"/>
    </source>
</evidence>
<reference evidence="2" key="1">
    <citation type="journal article" date="2019" name="Int. J. Syst. Evol. Microbiol.">
        <title>The Global Catalogue of Microorganisms (GCM) 10K type strain sequencing project: providing services to taxonomists for standard genome sequencing and annotation.</title>
        <authorList>
            <consortium name="The Broad Institute Genomics Platform"/>
            <consortium name="The Broad Institute Genome Sequencing Center for Infectious Disease"/>
            <person name="Wu L."/>
            <person name="Ma J."/>
        </authorList>
    </citation>
    <scope>NUCLEOTIDE SEQUENCE [LARGE SCALE GENOMIC DNA]</scope>
    <source>
        <strain evidence="2">KCTC 52165</strain>
    </source>
</reference>